<dbReference type="PROSITE" id="PS50081">
    <property type="entry name" value="ZF_DAG_PE_2"/>
    <property type="match status" value="1"/>
</dbReference>
<evidence type="ECO:0000259" key="7">
    <source>
        <dbReference type="PROSITE" id="PS50001"/>
    </source>
</evidence>
<organism evidence="12 13">
    <name type="scientific">Clytia hemisphaerica</name>
    <dbReference type="NCBI Taxonomy" id="252671"/>
    <lineage>
        <taxon>Eukaryota</taxon>
        <taxon>Metazoa</taxon>
        <taxon>Cnidaria</taxon>
        <taxon>Hydrozoa</taxon>
        <taxon>Hydroidolina</taxon>
        <taxon>Leptothecata</taxon>
        <taxon>Obeliida</taxon>
        <taxon>Clytiidae</taxon>
        <taxon>Clytia</taxon>
    </lineage>
</organism>
<dbReference type="SMART" id="SM00325">
    <property type="entry name" value="RhoGEF"/>
    <property type="match status" value="1"/>
</dbReference>
<evidence type="ECO:0000313" key="13">
    <source>
        <dbReference type="Proteomes" id="UP000594262"/>
    </source>
</evidence>
<dbReference type="AlphaFoldDB" id="A0A7M5X1L7"/>
<dbReference type="PROSITE" id="PS50021">
    <property type="entry name" value="CH"/>
    <property type="match status" value="1"/>
</dbReference>
<dbReference type="InterPro" id="IPR036028">
    <property type="entry name" value="SH3-like_dom_sf"/>
</dbReference>
<dbReference type="InterPro" id="IPR001452">
    <property type="entry name" value="SH3_domain"/>
</dbReference>
<evidence type="ECO:0000259" key="8">
    <source>
        <dbReference type="PROSITE" id="PS50002"/>
    </source>
</evidence>
<dbReference type="Pfam" id="PF22697">
    <property type="entry name" value="SOS1_NGEF_PH"/>
    <property type="match status" value="1"/>
</dbReference>
<dbReference type="PROSITE" id="PS50001">
    <property type="entry name" value="SH2"/>
    <property type="match status" value="1"/>
</dbReference>
<feature type="domain" description="DH" evidence="9">
    <location>
        <begin position="207"/>
        <end position="385"/>
    </location>
</feature>
<keyword evidence="1 6" id="KW-0728">SH3 domain</keyword>
<evidence type="ECO:0000256" key="4">
    <source>
        <dbReference type="ARBA" id="ARBA00022999"/>
    </source>
</evidence>
<dbReference type="Pfam" id="PF00307">
    <property type="entry name" value="CH"/>
    <property type="match status" value="1"/>
</dbReference>
<dbReference type="PROSITE" id="PS50002">
    <property type="entry name" value="SH3"/>
    <property type="match status" value="1"/>
</dbReference>
<dbReference type="SUPFAM" id="SSF48065">
    <property type="entry name" value="DBL homology domain (DH-domain)"/>
    <property type="match status" value="1"/>
</dbReference>
<name>A0A7M5X1L7_9CNID</name>
<dbReference type="GO" id="GO:0008270">
    <property type="term" value="F:zinc ion binding"/>
    <property type="evidence" value="ECO:0007669"/>
    <property type="project" value="UniProtKB-KW"/>
</dbReference>
<feature type="domain" description="Phorbol-ester/DAG-type" evidence="11">
    <location>
        <begin position="537"/>
        <end position="588"/>
    </location>
</feature>
<evidence type="ECO:0000256" key="5">
    <source>
        <dbReference type="PROSITE-ProRule" id="PRU00191"/>
    </source>
</evidence>
<evidence type="ECO:0000259" key="11">
    <source>
        <dbReference type="PROSITE" id="PS50081"/>
    </source>
</evidence>
<dbReference type="InterPro" id="IPR000980">
    <property type="entry name" value="SH2"/>
</dbReference>
<sequence>MVALEWQMAINWVRSTDIEPAKKQALNKIDDLLEFAQSLRDGYILCLVANSLRPGTIKDISKINNVNMHEFLCNRNIRAFLKACTTVFKLDDKKLFKAKELYEATNFEAVIKTLSHLSKTSIAKGAGLKPFPPDDYKKQNHQEQEEDIYGSLGEILEEREEKTDYYNYDEQEEDIYDHVEVSEKIYDDIVQCTRQAHAATKPAASDKRSHIVNEIIETEDTYVNHLKVMVEQYIKPLKAHMSSQDKETIFINTEPLYLFHMTFKRELSTRRTSTNVKLNLNAFDKYKDKFLIYATYCTGLEEAQQHTIELSKESGFRDKVEQCNKTAKRKFPLQEQLMIPFQRILKYPLLLRDLNKHTPETHEDKKAVEQAYDLMDDVARYINEYKRDAEAVKVLAQIEGSIKYEMQAQGSKGGQYGRYVKCGEIQVKFDSQEKKVIKRFAFLFQKSILLCKQRGDYYDVKEIFDMQKFKIADVPPVGKGKFSQGWSMQAHAPDGVTEHKNCTMFAKTQQEKINWVSEISKCIEAVTLSQYEGKLDKHQFELTTFEKPQCCTVCNKLLRGQVSQGYKCSNIECGAIVHKDCLVKCPRCKIAPSRPLNPKPTSGRSMKSYEWSTTSIPNAHKSPPAQQVSQMQISDSFSKYHWFAGQLSRDQASGVLNGHPDGAFLIRESPNSPGLAISIRYGNDVKHIKIGRSGSRYYLTEAKQFESVEEVINYYKVNTLGVSFPTLPTNLTIGVSTNKQRTMTTRYAWQARNEQELSFQAGQTIVVKNSDGKWWFGECNGKEGFFPSNYVE</sequence>
<dbReference type="RefSeq" id="XP_066931829.1">
    <property type="nucleotide sequence ID" value="XM_067075728.1"/>
</dbReference>
<dbReference type="GO" id="GO:0016477">
    <property type="term" value="P:cell migration"/>
    <property type="evidence" value="ECO:0007669"/>
    <property type="project" value="TreeGrafter"/>
</dbReference>
<evidence type="ECO:0000256" key="1">
    <source>
        <dbReference type="ARBA" id="ARBA00022443"/>
    </source>
</evidence>
<dbReference type="Gene3D" id="1.20.900.10">
    <property type="entry name" value="Dbl homology (DH) domain"/>
    <property type="match status" value="1"/>
</dbReference>
<dbReference type="SUPFAM" id="SSF55550">
    <property type="entry name" value="SH2 domain"/>
    <property type="match status" value="1"/>
</dbReference>
<dbReference type="SMART" id="SM00033">
    <property type="entry name" value="CH"/>
    <property type="match status" value="1"/>
</dbReference>
<dbReference type="GO" id="GO:0005737">
    <property type="term" value="C:cytoplasm"/>
    <property type="evidence" value="ECO:0007669"/>
    <property type="project" value="TreeGrafter"/>
</dbReference>
<dbReference type="OrthoDB" id="5340910at2759"/>
<dbReference type="SMART" id="SM00109">
    <property type="entry name" value="C1"/>
    <property type="match status" value="1"/>
</dbReference>
<dbReference type="GeneID" id="136819499"/>
<feature type="domain" description="SH3" evidence="8">
    <location>
        <begin position="738"/>
        <end position="792"/>
    </location>
</feature>
<feature type="domain" description="Calponin-homology (CH)" evidence="10">
    <location>
        <begin position="3"/>
        <end position="122"/>
    </location>
</feature>
<dbReference type="InterPro" id="IPR036860">
    <property type="entry name" value="SH2_dom_sf"/>
</dbReference>
<dbReference type="CDD" id="cd20810">
    <property type="entry name" value="C1_VAV"/>
    <property type="match status" value="1"/>
</dbReference>
<protein>
    <submittedName>
        <fullName evidence="12">Uncharacterized protein</fullName>
    </submittedName>
</protein>
<evidence type="ECO:0000256" key="2">
    <source>
        <dbReference type="ARBA" id="ARBA00022658"/>
    </source>
</evidence>
<dbReference type="Gene3D" id="3.30.505.10">
    <property type="entry name" value="SH2 domain"/>
    <property type="match status" value="1"/>
</dbReference>
<dbReference type="GO" id="GO:0005085">
    <property type="term" value="F:guanyl-nucleotide exchange factor activity"/>
    <property type="evidence" value="ECO:0007669"/>
    <property type="project" value="UniProtKB-KW"/>
</dbReference>
<dbReference type="InterPro" id="IPR011993">
    <property type="entry name" value="PH-like_dom_sf"/>
</dbReference>
<dbReference type="SUPFAM" id="SSF50729">
    <property type="entry name" value="PH domain-like"/>
    <property type="match status" value="1"/>
</dbReference>
<evidence type="ECO:0000256" key="6">
    <source>
        <dbReference type="PROSITE-ProRule" id="PRU00192"/>
    </source>
</evidence>
<dbReference type="EnsemblMetazoa" id="CLYHEMT016237.2">
    <property type="protein sequence ID" value="CLYHEMP016237.2"/>
    <property type="gene ID" value="CLYHEMG016237"/>
</dbReference>
<dbReference type="SUPFAM" id="SSF47576">
    <property type="entry name" value="Calponin-homology domain, CH-domain"/>
    <property type="match status" value="1"/>
</dbReference>
<dbReference type="PRINTS" id="PR00452">
    <property type="entry name" value="SH3DOMAIN"/>
</dbReference>
<dbReference type="InterPro" id="IPR001715">
    <property type="entry name" value="CH_dom"/>
</dbReference>
<dbReference type="Pfam" id="PF00621">
    <property type="entry name" value="RhoGEF"/>
    <property type="match status" value="1"/>
</dbReference>
<dbReference type="Gene3D" id="1.10.418.10">
    <property type="entry name" value="Calponin-like domain"/>
    <property type="match status" value="1"/>
</dbReference>
<reference evidence="12" key="1">
    <citation type="submission" date="2021-01" db="UniProtKB">
        <authorList>
            <consortium name="EnsemblMetazoa"/>
        </authorList>
    </citation>
    <scope>IDENTIFICATION</scope>
</reference>
<dbReference type="SUPFAM" id="SSF50044">
    <property type="entry name" value="SH3-domain"/>
    <property type="match status" value="1"/>
</dbReference>
<dbReference type="PRINTS" id="PR00401">
    <property type="entry name" value="SH2DOMAIN"/>
</dbReference>
<dbReference type="Pfam" id="PF00017">
    <property type="entry name" value="SH2"/>
    <property type="match status" value="1"/>
</dbReference>
<keyword evidence="2" id="KW-0344">Guanine-nucleotide releasing factor</keyword>
<evidence type="ECO:0000259" key="9">
    <source>
        <dbReference type="PROSITE" id="PS50010"/>
    </source>
</evidence>
<evidence type="ECO:0000256" key="3">
    <source>
        <dbReference type="ARBA" id="ARBA00022771"/>
    </source>
</evidence>
<dbReference type="Pfam" id="PF00130">
    <property type="entry name" value="C1_1"/>
    <property type="match status" value="1"/>
</dbReference>
<accession>A0A7M5X1L7</accession>
<dbReference type="SMART" id="SM00326">
    <property type="entry name" value="SH3"/>
    <property type="match status" value="1"/>
</dbReference>
<dbReference type="PROSITE" id="PS50010">
    <property type="entry name" value="DH_2"/>
    <property type="match status" value="1"/>
</dbReference>
<dbReference type="InterPro" id="IPR001849">
    <property type="entry name" value="PH_domain"/>
</dbReference>
<dbReference type="InterPro" id="IPR036872">
    <property type="entry name" value="CH_dom_sf"/>
</dbReference>
<dbReference type="PANTHER" id="PTHR45818:SF3">
    <property type="entry name" value="PROTEIN VAV"/>
    <property type="match status" value="1"/>
</dbReference>
<proteinExistence type="predicted"/>
<evidence type="ECO:0000313" key="12">
    <source>
        <dbReference type="EnsemblMetazoa" id="CLYHEMP016237.2"/>
    </source>
</evidence>
<evidence type="ECO:0000259" key="10">
    <source>
        <dbReference type="PROSITE" id="PS50021"/>
    </source>
</evidence>
<feature type="domain" description="SH2" evidence="7">
    <location>
        <begin position="642"/>
        <end position="735"/>
    </location>
</feature>
<dbReference type="Gene3D" id="2.30.29.30">
    <property type="entry name" value="Pleckstrin-homology domain (PH domain)/Phosphotyrosine-binding domain (PTB)"/>
    <property type="match status" value="1"/>
</dbReference>
<dbReference type="Pfam" id="PF07653">
    <property type="entry name" value="SH3_2"/>
    <property type="match status" value="1"/>
</dbReference>
<dbReference type="CDD" id="cd00160">
    <property type="entry name" value="RhoGEF"/>
    <property type="match status" value="1"/>
</dbReference>
<dbReference type="Gene3D" id="2.30.30.40">
    <property type="entry name" value="SH3 Domains"/>
    <property type="match status" value="1"/>
</dbReference>
<keyword evidence="4 5" id="KW-0727">SH2 domain</keyword>
<dbReference type="InterPro" id="IPR035899">
    <property type="entry name" value="DBL_dom_sf"/>
</dbReference>
<dbReference type="Proteomes" id="UP000594262">
    <property type="component" value="Unplaced"/>
</dbReference>
<keyword evidence="3" id="KW-0479">Metal-binding</keyword>
<dbReference type="SMART" id="SM00233">
    <property type="entry name" value="PH"/>
    <property type="match status" value="1"/>
</dbReference>
<keyword evidence="13" id="KW-1185">Reference proteome</keyword>
<keyword evidence="3" id="KW-0863">Zinc-finger</keyword>
<dbReference type="Gene3D" id="3.30.60.20">
    <property type="match status" value="1"/>
</dbReference>
<dbReference type="InterPro" id="IPR002219">
    <property type="entry name" value="PKC_DAG/PE"/>
</dbReference>
<keyword evidence="3" id="KW-0862">Zinc</keyword>
<dbReference type="InterPro" id="IPR000219">
    <property type="entry name" value="DH_dom"/>
</dbReference>
<dbReference type="SMART" id="SM00252">
    <property type="entry name" value="SH2"/>
    <property type="match status" value="1"/>
</dbReference>
<dbReference type="InterPro" id="IPR055251">
    <property type="entry name" value="SOS1_NGEF_PH"/>
</dbReference>
<dbReference type="PANTHER" id="PTHR45818">
    <property type="entry name" value="PROTEIN VAV"/>
    <property type="match status" value="1"/>
</dbReference>